<dbReference type="GeneID" id="7271606"/>
<gene>
    <name evidence="1" type="ordered locus">Mpal_2126</name>
</gene>
<organism evidence="1 2">
    <name type="scientific">Methanosphaerula palustris (strain ATCC BAA-1556 / DSM 19958 / E1-9c)</name>
    <dbReference type="NCBI Taxonomy" id="521011"/>
    <lineage>
        <taxon>Archaea</taxon>
        <taxon>Methanobacteriati</taxon>
        <taxon>Methanobacteriota</taxon>
        <taxon>Stenosarchaea group</taxon>
        <taxon>Methanomicrobia</taxon>
        <taxon>Methanomicrobiales</taxon>
        <taxon>Methanoregulaceae</taxon>
        <taxon>Methanosphaerula</taxon>
    </lineage>
</organism>
<evidence type="ECO:0000313" key="2">
    <source>
        <dbReference type="Proteomes" id="UP000002457"/>
    </source>
</evidence>
<dbReference type="RefSeq" id="WP_012618743.1">
    <property type="nucleotide sequence ID" value="NC_011832.1"/>
</dbReference>
<dbReference type="Proteomes" id="UP000002457">
    <property type="component" value="Chromosome"/>
</dbReference>
<accession>B8GDS3</accession>
<reference evidence="1 2" key="1">
    <citation type="journal article" date="2015" name="Genome Announc.">
        <title>Complete Genome Sequence of Methanosphaerula palustris E1-9CT, a Hydrogenotrophic Methanogen Isolated from a Minerotrophic Fen Peatland.</title>
        <authorList>
            <person name="Cadillo-Quiroz H."/>
            <person name="Browne P."/>
            <person name="Kyrpides N."/>
            <person name="Woyke T."/>
            <person name="Goodwin L."/>
            <person name="Detter C."/>
            <person name="Yavitt J.B."/>
            <person name="Zinder S.H."/>
        </authorList>
    </citation>
    <scope>NUCLEOTIDE SEQUENCE [LARGE SCALE GENOMIC DNA]</scope>
    <source>
        <strain evidence="2">ATCC BAA-1556 / DSM 19958 / E1-9c</strain>
    </source>
</reference>
<dbReference type="eggNOG" id="arCOG03480">
    <property type="taxonomic scope" value="Archaea"/>
</dbReference>
<keyword evidence="2" id="KW-1185">Reference proteome</keyword>
<protein>
    <submittedName>
        <fullName evidence="1">Uncharacterized protein</fullName>
    </submittedName>
</protein>
<dbReference type="HOGENOM" id="CLU_1763892_0_0_2"/>
<evidence type="ECO:0000313" key="1">
    <source>
        <dbReference type="EMBL" id="ACL17424.1"/>
    </source>
</evidence>
<proteinExistence type="predicted"/>
<dbReference type="EMBL" id="CP001338">
    <property type="protein sequence ID" value="ACL17424.1"/>
    <property type="molecule type" value="Genomic_DNA"/>
</dbReference>
<dbReference type="AlphaFoldDB" id="B8GDS3"/>
<dbReference type="OrthoDB" id="117759at2157"/>
<sequence length="165" mass="18325" precursor="true">MRWVAAILLLILCLSLIAPVSALYENRYSYISVNTVTVHLEEKSATIDVDYTIDDEIQLLVSILGRTDLNRKVMHIINYDNARIQQIDMTHARLIVDNASNDYGAGSFWFPSHQFGVTIPDLEVTSPQTSKNFTSTAVFPKGMGYFGAEAPPVQTAAVLTTPLNF</sequence>
<dbReference type="KEGG" id="mpl:Mpal_2126"/>
<name>B8GDS3_METPE</name>